<accession>A0A5Q6PDD4</accession>
<reference evidence="1 2" key="1">
    <citation type="submission" date="2019-09" db="EMBL/GenBank/DDBJ databases">
        <authorList>
            <person name="Kritzky A."/>
            <person name="Schelkanova E.Y."/>
            <person name="Alkhova Z.V."/>
            <person name="Smirnova N.I."/>
        </authorList>
    </citation>
    <scope>NUCLEOTIDE SEQUENCE [LARGE SCALE GENOMIC DNA]</scope>
    <source>
        <strain evidence="1 2">M1526</strain>
    </source>
</reference>
<dbReference type="Proteomes" id="UP000323225">
    <property type="component" value="Unassembled WGS sequence"/>
</dbReference>
<name>A0A5Q6PDD4_VIBCL</name>
<dbReference type="AlphaFoldDB" id="A0A5Q6PDD4"/>
<organism evidence="1 2">
    <name type="scientific">Vibrio cholerae</name>
    <dbReference type="NCBI Taxonomy" id="666"/>
    <lineage>
        <taxon>Bacteria</taxon>
        <taxon>Pseudomonadati</taxon>
        <taxon>Pseudomonadota</taxon>
        <taxon>Gammaproteobacteria</taxon>
        <taxon>Vibrionales</taxon>
        <taxon>Vibrionaceae</taxon>
        <taxon>Vibrio</taxon>
    </lineage>
</organism>
<sequence length="142" mass="16429">MSKTHHLTYVKTGRSTFEKPQGDDLKKQLSQLKGLKFGDVLKLNDGTTFGHYLEHLSDMDSCITEEHCLAFLSDWKPRLACLNPHRKGHMDYKTFAYADRTVVTADGKTHYQILVKNFDELNWVNVSPECKVYLKEDVKHLQ</sequence>
<comment type="caution">
    <text evidence="1">The sequence shown here is derived from an EMBL/GenBank/DDBJ whole genome shotgun (WGS) entry which is preliminary data.</text>
</comment>
<evidence type="ECO:0000313" key="1">
    <source>
        <dbReference type="EMBL" id="KAA1252720.1"/>
    </source>
</evidence>
<dbReference type="EMBL" id="VUAA01000042">
    <property type="protein sequence ID" value="KAA1252720.1"/>
    <property type="molecule type" value="Genomic_DNA"/>
</dbReference>
<gene>
    <name evidence="1" type="ORF">F0M16_21415</name>
</gene>
<protein>
    <submittedName>
        <fullName evidence="1">Uncharacterized protein</fullName>
    </submittedName>
</protein>
<proteinExistence type="predicted"/>
<evidence type="ECO:0000313" key="2">
    <source>
        <dbReference type="Proteomes" id="UP000323225"/>
    </source>
</evidence>